<feature type="region of interest" description="Disordered" evidence="2">
    <location>
        <begin position="1070"/>
        <end position="1154"/>
    </location>
</feature>
<dbReference type="InterPro" id="IPR001878">
    <property type="entry name" value="Znf_CCHC"/>
</dbReference>
<reference evidence="4" key="1">
    <citation type="submission" date="2023-07" db="EMBL/GenBank/DDBJ databases">
        <title>A chromosome-level genome assembly of Lolium multiflorum.</title>
        <authorList>
            <person name="Chen Y."/>
            <person name="Copetti D."/>
            <person name="Kolliker R."/>
            <person name="Studer B."/>
        </authorList>
    </citation>
    <scope>NUCLEOTIDE SEQUENCE</scope>
    <source>
        <strain evidence="4">02402/16</strain>
        <tissue evidence="4">Leaf</tissue>
    </source>
</reference>
<dbReference type="AlphaFoldDB" id="A0AAD8S4G3"/>
<evidence type="ECO:0000313" key="5">
    <source>
        <dbReference type="Proteomes" id="UP001231189"/>
    </source>
</evidence>
<feature type="compositionally biased region" description="Basic residues" evidence="2">
    <location>
        <begin position="1184"/>
        <end position="1198"/>
    </location>
</feature>
<dbReference type="PANTHER" id="PTHR33170">
    <property type="entry name" value="DUF4283 DOMAIN-CONTAINING PROTEIN-RELATED"/>
    <property type="match status" value="1"/>
</dbReference>
<dbReference type="EMBL" id="JAUUTY010000004">
    <property type="protein sequence ID" value="KAK1644623.1"/>
    <property type="molecule type" value="Genomic_DNA"/>
</dbReference>
<feature type="compositionally biased region" description="Basic and acidic residues" evidence="2">
    <location>
        <begin position="1083"/>
        <end position="1099"/>
    </location>
</feature>
<feature type="compositionally biased region" description="Low complexity" evidence="2">
    <location>
        <begin position="890"/>
        <end position="899"/>
    </location>
</feature>
<dbReference type="Gene3D" id="4.10.60.10">
    <property type="entry name" value="Zinc finger, CCHC-type"/>
    <property type="match status" value="1"/>
</dbReference>
<feature type="region of interest" description="Disordered" evidence="2">
    <location>
        <begin position="97"/>
        <end position="122"/>
    </location>
</feature>
<dbReference type="PANTHER" id="PTHR33170:SF40">
    <property type="entry name" value="OS04G0557100 PROTEIN"/>
    <property type="match status" value="1"/>
</dbReference>
<feature type="region of interest" description="Disordered" evidence="2">
    <location>
        <begin position="1167"/>
        <end position="1198"/>
    </location>
</feature>
<dbReference type="GO" id="GO:0003676">
    <property type="term" value="F:nucleic acid binding"/>
    <property type="evidence" value="ECO:0007669"/>
    <property type="project" value="InterPro"/>
</dbReference>
<keyword evidence="1" id="KW-0862">Zinc</keyword>
<feature type="compositionally biased region" description="Acidic residues" evidence="2">
    <location>
        <begin position="1118"/>
        <end position="1132"/>
    </location>
</feature>
<comment type="caution">
    <text evidence="4">The sequence shown here is derived from an EMBL/GenBank/DDBJ whole genome shotgun (WGS) entry which is preliminary data.</text>
</comment>
<sequence length="1198" mass="128790">METAAEVDSIRVAVLLTKVAEDTVVAVVSLAMVAAVATSPILVVEVTSVMEGIVVVRTETMVLVEVDMEPVAEDLVIPVVALCSEVGTKDLGVVMPGESSATGGNQRGGNYGGNQQRWNSGRGGAYENRNRGNESEGVVRGGIDADLLQQTVQAVVAAVTAATKITEAPVGQVPVVAVAHDPGQATVDSQNVVASGVVPNSTAVQHEGVAQSVPAGSEIITDKENEAQGASKKKKEDKTGCFRCKKPGHFIDDCPTPYCEICESIHHVTSACHLLNAPKPTAILHGYANEALMFFELACGVFKPKAENPKLAKVTVEGDILTIPEIIEQLKKIVPSVNFVWEVFHLKENIYRVKLPSKLEVQRLKNFGTYICTDRESRLSFDSWSSVEEPLYRLQEVWVRVSGLPSDVRSDYLALWGVGTLFGKTLDVDMAYTRKYKVLRTKIGCLDHRLIPADCDMFIRRGVYKLRFEVESEEQLAEVNMVDANEGFDGDSEDKQGEGNKGNNHDIDMDNKNNELEEGDKNDDNHGSSKHNGVDGMQEQGVSLEAIQFGSLDVKHASPGNIDAAKNSDQIGLIFQPISHVIIPVLDDKINTDSDADLVVRGASSGSVPVGGPSPGRNAVIGLQKPGAVLVSPAANQLTPRAVTPASARHAAVGQQQVGDGEVAAGSSAQRPCVLSAVTKLHTAQKILHTPVGLSLPCAPGDEDSGAGVDLCPNVQIGSSVKGFVETQGVFSFGFDANNEHVGGGLGPNGNTSLGLVEDDSLYKHGTSSKGDLPKMGGHISVGHVHNITGSNGSSLQSTRVVSLEKTMDSDTANLVLDEKREKKAADLHERMREASPRKINGESPASFKILSNIGTSSVSLSEIENERVSHFPSTEEVIAFGGIPKPSNGLRSSSRLGSQPNADMPQLEKAMKNAQSRDECSNIEHNEPHQIESCQDIYTSIRDPRALTHLPPPCGGASRRTGVPPPPLLLPLSSSVPLLSPPLPEASPGKAHVAWWRWRRSSVPMEAQRQRPLRPSATIYSTPKALPRHHVFFLLSIGSFHPILLFPRATPEPNPAEVHAANTRRAIEAGEEPSHDFSVWSEDDKSLTDGESDLRFLSDGETEEESDDDRFSCDDFTSPEEEEEEEDDTSSDEPPAKRFCPWPGNLSDFDSDDDAARRMRTMRARSAAIGAATTSPLGVAPTGRRRQPTTRAATARR</sequence>
<dbReference type="InterPro" id="IPR036875">
    <property type="entry name" value="Znf_CCHC_sf"/>
</dbReference>
<feature type="region of interest" description="Disordered" evidence="2">
    <location>
        <begin position="883"/>
        <end position="903"/>
    </location>
</feature>
<name>A0AAD8S4G3_LOLMU</name>
<keyword evidence="1" id="KW-0479">Metal-binding</keyword>
<keyword evidence="1" id="KW-0863">Zinc-finger</keyword>
<feature type="region of interest" description="Disordered" evidence="2">
    <location>
        <begin position="484"/>
        <end position="536"/>
    </location>
</feature>
<dbReference type="GO" id="GO:0008270">
    <property type="term" value="F:zinc ion binding"/>
    <property type="evidence" value="ECO:0007669"/>
    <property type="project" value="UniProtKB-KW"/>
</dbReference>
<protein>
    <recommendedName>
        <fullName evidence="3">CCHC-type domain-containing protein</fullName>
    </recommendedName>
</protein>
<evidence type="ECO:0000259" key="3">
    <source>
        <dbReference type="PROSITE" id="PS50158"/>
    </source>
</evidence>
<evidence type="ECO:0000313" key="4">
    <source>
        <dbReference type="EMBL" id="KAK1644623.1"/>
    </source>
</evidence>
<dbReference type="PROSITE" id="PS50158">
    <property type="entry name" value="ZF_CCHC"/>
    <property type="match status" value="1"/>
</dbReference>
<evidence type="ECO:0000256" key="1">
    <source>
        <dbReference type="PROSITE-ProRule" id="PRU00047"/>
    </source>
</evidence>
<keyword evidence="5" id="KW-1185">Reference proteome</keyword>
<organism evidence="4 5">
    <name type="scientific">Lolium multiflorum</name>
    <name type="common">Italian ryegrass</name>
    <name type="synonym">Lolium perenne subsp. multiflorum</name>
    <dbReference type="NCBI Taxonomy" id="4521"/>
    <lineage>
        <taxon>Eukaryota</taxon>
        <taxon>Viridiplantae</taxon>
        <taxon>Streptophyta</taxon>
        <taxon>Embryophyta</taxon>
        <taxon>Tracheophyta</taxon>
        <taxon>Spermatophyta</taxon>
        <taxon>Magnoliopsida</taxon>
        <taxon>Liliopsida</taxon>
        <taxon>Poales</taxon>
        <taxon>Poaceae</taxon>
        <taxon>BOP clade</taxon>
        <taxon>Pooideae</taxon>
        <taxon>Poodae</taxon>
        <taxon>Poeae</taxon>
        <taxon>Poeae Chloroplast Group 2 (Poeae type)</taxon>
        <taxon>Loliodinae</taxon>
        <taxon>Loliinae</taxon>
        <taxon>Lolium</taxon>
    </lineage>
</organism>
<accession>A0AAD8S4G3</accession>
<gene>
    <name evidence="4" type="ORF">QYE76_062428</name>
</gene>
<proteinExistence type="predicted"/>
<dbReference type="Proteomes" id="UP001231189">
    <property type="component" value="Unassembled WGS sequence"/>
</dbReference>
<dbReference type="SMART" id="SM00343">
    <property type="entry name" value="ZnF_C2HC"/>
    <property type="match status" value="1"/>
</dbReference>
<evidence type="ECO:0000256" key="2">
    <source>
        <dbReference type="SAM" id="MobiDB-lite"/>
    </source>
</evidence>
<feature type="compositionally biased region" description="Basic and acidic residues" evidence="2">
    <location>
        <begin position="493"/>
        <end position="515"/>
    </location>
</feature>
<dbReference type="Pfam" id="PF00098">
    <property type="entry name" value="zf-CCHC"/>
    <property type="match status" value="1"/>
</dbReference>
<dbReference type="SUPFAM" id="SSF57756">
    <property type="entry name" value="Retrovirus zinc finger-like domains"/>
    <property type="match status" value="1"/>
</dbReference>
<feature type="domain" description="CCHC-type" evidence="3">
    <location>
        <begin position="241"/>
        <end position="255"/>
    </location>
</feature>